<feature type="region of interest" description="Disordered" evidence="1">
    <location>
        <begin position="107"/>
        <end position="128"/>
    </location>
</feature>
<dbReference type="Proteomes" id="UP000053660">
    <property type="component" value="Unassembled WGS sequence"/>
</dbReference>
<keyword evidence="3" id="KW-1185">Reference proteome</keyword>
<evidence type="ECO:0000313" key="3">
    <source>
        <dbReference type="Proteomes" id="UP000053660"/>
    </source>
</evidence>
<sequence>MPQAFAKYRALFDSSKTIGQVIKDRFRFAVDYPDEYNLIQTVYRMLRRRLGRRSRITPVKSTPALKTTTRPLGRTVESIDKATVKGYGRRASSIGIDKKRVIEEAGKKRRTKIPVKKASEADDDEDED</sequence>
<evidence type="ECO:0000256" key="1">
    <source>
        <dbReference type="SAM" id="MobiDB-lite"/>
    </source>
</evidence>
<organism evidence="2 3">
    <name type="scientific">Oesophagostomum dentatum</name>
    <name type="common">Nodular worm</name>
    <dbReference type="NCBI Taxonomy" id="61180"/>
    <lineage>
        <taxon>Eukaryota</taxon>
        <taxon>Metazoa</taxon>
        <taxon>Ecdysozoa</taxon>
        <taxon>Nematoda</taxon>
        <taxon>Chromadorea</taxon>
        <taxon>Rhabditida</taxon>
        <taxon>Rhabditina</taxon>
        <taxon>Rhabditomorpha</taxon>
        <taxon>Strongyloidea</taxon>
        <taxon>Strongylidae</taxon>
        <taxon>Oesophagostomum</taxon>
    </lineage>
</organism>
<reference evidence="2 3" key="1">
    <citation type="submission" date="2014-03" db="EMBL/GenBank/DDBJ databases">
        <title>Draft genome of the hookworm Oesophagostomum dentatum.</title>
        <authorList>
            <person name="Mitreva M."/>
        </authorList>
    </citation>
    <scope>NUCLEOTIDE SEQUENCE [LARGE SCALE GENOMIC DNA]</scope>
    <source>
        <strain evidence="2 3">OD-Hann</strain>
    </source>
</reference>
<dbReference type="AlphaFoldDB" id="A0A0B1T1J7"/>
<accession>A0A0B1T1J7</accession>
<name>A0A0B1T1J7_OESDE</name>
<dbReference type="EMBL" id="KN553466">
    <property type="protein sequence ID" value="KHJ90031.1"/>
    <property type="molecule type" value="Genomic_DNA"/>
</dbReference>
<gene>
    <name evidence="2" type="ORF">OESDEN_10132</name>
</gene>
<evidence type="ECO:0000313" key="2">
    <source>
        <dbReference type="EMBL" id="KHJ90031.1"/>
    </source>
</evidence>
<proteinExistence type="predicted"/>
<protein>
    <submittedName>
        <fullName evidence="2">Uncharacterized protein</fullName>
    </submittedName>
</protein>